<name>A0A8J5EU85_ZINOF</name>
<sequence length="426" mass="48775">MDSSSKQGEMDEDDRGSSREQSPDLHDEVEAQPSEDVNINQTVEREEILELESSHRHDTHDIHETPADVAVQQEDTGQDRLGWEPNIVVTIADWPESTGEINEDFNANWQENMEQDWPLETAGHDFEEDSPLLEVHEEWHEDEPSDTAENWQDEQEEPATDRRPSPIRRANIFIPPDDERVYSAELRELLSRRSVSNLLHSGFRESLDQLIQSYVQRQGTTPFNWDMGRPLLTLTPVEDGDERRDGPNQATRRSNVFPPLFLPPRSPLWHSGMHLNNWVRQNMHCSEIKWDALNDLKAEMARMQQGMNNMQRMVEACMEMQVELQPPVKILISKFKAFCTQHYPKPLYCIFAALSTEFRSAGSRAEDAASEKDDTGREPMGLVRPKDERAAEEYTGCGTMQAPVGKHPWMDSIGVKLDKGFAVSVA</sequence>
<feature type="compositionally biased region" description="Acidic residues" evidence="1">
    <location>
        <begin position="140"/>
        <end position="158"/>
    </location>
</feature>
<feature type="region of interest" description="Disordered" evidence="1">
    <location>
        <begin position="1"/>
        <end position="76"/>
    </location>
</feature>
<organism evidence="2 3">
    <name type="scientific">Zingiber officinale</name>
    <name type="common">Ginger</name>
    <name type="synonym">Amomum zingiber</name>
    <dbReference type="NCBI Taxonomy" id="94328"/>
    <lineage>
        <taxon>Eukaryota</taxon>
        <taxon>Viridiplantae</taxon>
        <taxon>Streptophyta</taxon>
        <taxon>Embryophyta</taxon>
        <taxon>Tracheophyta</taxon>
        <taxon>Spermatophyta</taxon>
        <taxon>Magnoliopsida</taxon>
        <taxon>Liliopsida</taxon>
        <taxon>Zingiberales</taxon>
        <taxon>Zingiberaceae</taxon>
        <taxon>Zingiber</taxon>
    </lineage>
</organism>
<feature type="region of interest" description="Disordered" evidence="1">
    <location>
        <begin position="137"/>
        <end position="170"/>
    </location>
</feature>
<dbReference type="Proteomes" id="UP000734854">
    <property type="component" value="Unassembled WGS sequence"/>
</dbReference>
<feature type="region of interest" description="Disordered" evidence="1">
    <location>
        <begin position="364"/>
        <end position="383"/>
    </location>
</feature>
<feature type="region of interest" description="Disordered" evidence="1">
    <location>
        <begin position="234"/>
        <end position="256"/>
    </location>
</feature>
<feature type="compositionally biased region" description="Basic and acidic residues" evidence="1">
    <location>
        <begin position="15"/>
        <end position="29"/>
    </location>
</feature>
<comment type="caution">
    <text evidence="2">The sequence shown here is derived from an EMBL/GenBank/DDBJ whole genome shotgun (WGS) entry which is preliminary data.</text>
</comment>
<evidence type="ECO:0000256" key="1">
    <source>
        <dbReference type="SAM" id="MobiDB-lite"/>
    </source>
</evidence>
<dbReference type="AlphaFoldDB" id="A0A8J5EU85"/>
<keyword evidence="3" id="KW-1185">Reference proteome</keyword>
<reference evidence="2 3" key="1">
    <citation type="submission" date="2020-08" db="EMBL/GenBank/DDBJ databases">
        <title>Plant Genome Project.</title>
        <authorList>
            <person name="Zhang R.-G."/>
        </authorList>
    </citation>
    <scope>NUCLEOTIDE SEQUENCE [LARGE SCALE GENOMIC DNA]</scope>
    <source>
        <tissue evidence="2">Rhizome</tissue>
    </source>
</reference>
<protein>
    <submittedName>
        <fullName evidence="2">Uncharacterized protein</fullName>
    </submittedName>
</protein>
<gene>
    <name evidence="2" type="ORF">ZIOFF_070885</name>
</gene>
<accession>A0A8J5EU85</accession>
<dbReference type="EMBL" id="JACMSC010000021">
    <property type="protein sequence ID" value="KAG6469949.1"/>
    <property type="molecule type" value="Genomic_DNA"/>
</dbReference>
<evidence type="ECO:0000313" key="2">
    <source>
        <dbReference type="EMBL" id="KAG6469949.1"/>
    </source>
</evidence>
<feature type="compositionally biased region" description="Basic and acidic residues" evidence="1">
    <location>
        <begin position="43"/>
        <end position="66"/>
    </location>
</feature>
<feature type="compositionally biased region" description="Basic and acidic residues" evidence="1">
    <location>
        <begin position="364"/>
        <end position="377"/>
    </location>
</feature>
<evidence type="ECO:0000313" key="3">
    <source>
        <dbReference type="Proteomes" id="UP000734854"/>
    </source>
</evidence>
<proteinExistence type="predicted"/>
<dbReference type="PANTHER" id="PTHR46519:SF2">
    <property type="entry name" value="RING_U-BOX SUPERFAMILY PROTEIN"/>
    <property type="match status" value="1"/>
</dbReference>
<dbReference type="PANTHER" id="PTHR46519">
    <property type="entry name" value="RING/U-BOX SUPERFAMILY PROTEIN"/>
    <property type="match status" value="1"/>
</dbReference>